<dbReference type="STRING" id="1640674.SAMN05216323_10385"/>
<feature type="binding site" evidence="1">
    <location>
        <position position="258"/>
    </location>
    <ligand>
        <name>ATP</name>
        <dbReference type="ChEBI" id="CHEBI:30616"/>
    </ligand>
</feature>
<dbReference type="Pfam" id="PF13784">
    <property type="entry name" value="Fic_N"/>
    <property type="match status" value="1"/>
</dbReference>
<dbReference type="InterPro" id="IPR003812">
    <property type="entry name" value="Fido"/>
</dbReference>
<dbReference type="PROSITE" id="PS51459">
    <property type="entry name" value="FIDO"/>
    <property type="match status" value="1"/>
</dbReference>
<dbReference type="InterPro" id="IPR025758">
    <property type="entry name" value="Fic/DOC_N"/>
</dbReference>
<name>A0A1G6MRK6_9BACT</name>
<dbReference type="Proteomes" id="UP000199452">
    <property type="component" value="Unassembled WGS sequence"/>
</dbReference>
<dbReference type="Pfam" id="PF02661">
    <property type="entry name" value="Fic"/>
    <property type="match status" value="1"/>
</dbReference>
<dbReference type="InterPro" id="IPR040198">
    <property type="entry name" value="Fido_containing"/>
</dbReference>
<gene>
    <name evidence="5" type="ORF">SAMN05216323_10385</name>
</gene>
<feature type="binding site" evidence="1">
    <location>
        <begin position="221"/>
        <end position="227"/>
    </location>
    <ligand>
        <name>ATP</name>
        <dbReference type="ChEBI" id="CHEBI:30616"/>
    </ligand>
</feature>
<organism evidence="5 6">
    <name type="scientific">Williamwhitmania taraxaci</name>
    <dbReference type="NCBI Taxonomy" id="1640674"/>
    <lineage>
        <taxon>Bacteria</taxon>
        <taxon>Pseudomonadati</taxon>
        <taxon>Bacteroidota</taxon>
        <taxon>Bacteroidia</taxon>
        <taxon>Bacteroidales</taxon>
        <taxon>Williamwhitmaniaceae</taxon>
        <taxon>Williamwhitmania</taxon>
    </lineage>
</organism>
<dbReference type="PIRSF" id="PIRSF038925">
    <property type="entry name" value="AMP-prot_trans"/>
    <property type="match status" value="1"/>
</dbReference>
<dbReference type="InterPro" id="IPR036597">
    <property type="entry name" value="Fido-like_dom_sf"/>
</dbReference>
<dbReference type="PANTHER" id="PTHR13504:SF38">
    <property type="entry name" value="FIDO DOMAIN-CONTAINING PROTEIN"/>
    <property type="match status" value="1"/>
</dbReference>
<reference evidence="5 6" key="1">
    <citation type="submission" date="2016-09" db="EMBL/GenBank/DDBJ databases">
        <authorList>
            <person name="Capua I."/>
            <person name="De Benedictis P."/>
            <person name="Joannis T."/>
            <person name="Lombin L.H."/>
            <person name="Cattoli G."/>
        </authorList>
    </citation>
    <scope>NUCLEOTIDE SEQUENCE [LARGE SCALE GENOMIC DNA]</scope>
    <source>
        <strain evidence="5 6">A7P-90m</strain>
    </source>
</reference>
<dbReference type="EMBL" id="FMYP01000038">
    <property type="protein sequence ID" value="SDC58152.1"/>
    <property type="molecule type" value="Genomic_DNA"/>
</dbReference>
<feature type="active site" evidence="2">
    <location>
        <position position="216"/>
    </location>
</feature>
<sequence>MLNLIKEMKNYISGNYISQGYYKSFVPTSINRQWQIENMEVFHLLSQADRELGRLDMYSKYIPNLELFISMHVIKEATQSSRIEGTRTNMEEALLDKEDVPLDKRDDWEEVQNYIQAMDAAIAVMKDLPFSSLLIRETHKTLMQGVRGKNKQPGEFRTSQNWIGGVTINDATFIPPPHTSVPDLMSDIERFTHNENIFLPDLLKIALIHYQFETIHPFLDGNGRIGRLLITLYLVNKGILKRPILYLSDFFERNRGLYYDNLMTVRVKNNLDQWFKFFLVGVIETSQKGIQTFDSILQLEKQVTAQLQTLGSRAANAQKVVNYLYQRPMLNAEKVSEIAAISAPSAYKLIEELEKLNILKEITGGQRKRVYIFEDYLNIFK</sequence>
<evidence type="ECO:0000313" key="5">
    <source>
        <dbReference type="EMBL" id="SDC58152.1"/>
    </source>
</evidence>
<evidence type="ECO:0000259" key="4">
    <source>
        <dbReference type="PROSITE" id="PS51459"/>
    </source>
</evidence>
<dbReference type="InterPro" id="IPR026287">
    <property type="entry name" value="SoFic-like"/>
</dbReference>
<keyword evidence="1" id="KW-0067">ATP-binding</keyword>
<feature type="binding site" evidence="1">
    <location>
        <position position="216"/>
    </location>
    <ligand>
        <name>ATP</name>
        <dbReference type="ChEBI" id="CHEBI:30616"/>
    </ligand>
</feature>
<evidence type="ECO:0000256" key="1">
    <source>
        <dbReference type="PIRSR" id="PIRSR038925-1"/>
    </source>
</evidence>
<dbReference type="AlphaFoldDB" id="A0A1G6MRK6"/>
<feature type="domain" description="Fido" evidence="4">
    <location>
        <begin position="130"/>
        <end position="280"/>
    </location>
</feature>
<accession>A0A1G6MRK6</accession>
<dbReference type="SUPFAM" id="SSF140931">
    <property type="entry name" value="Fic-like"/>
    <property type="match status" value="1"/>
</dbReference>
<evidence type="ECO:0000256" key="2">
    <source>
        <dbReference type="PIRSR" id="PIRSR640198-1"/>
    </source>
</evidence>
<dbReference type="Gene3D" id="1.10.3290.10">
    <property type="entry name" value="Fido-like domain"/>
    <property type="match status" value="1"/>
</dbReference>
<keyword evidence="1" id="KW-0547">Nucleotide-binding</keyword>
<feature type="binding site" evidence="3">
    <location>
        <begin position="220"/>
        <end position="227"/>
    </location>
    <ligand>
        <name>ATP</name>
        <dbReference type="ChEBI" id="CHEBI:30616"/>
    </ligand>
</feature>
<evidence type="ECO:0000313" key="6">
    <source>
        <dbReference type="Proteomes" id="UP000199452"/>
    </source>
</evidence>
<proteinExistence type="predicted"/>
<feature type="binding site" evidence="1">
    <location>
        <position position="84"/>
    </location>
    <ligand>
        <name>ATP</name>
        <dbReference type="ChEBI" id="CHEBI:30616"/>
    </ligand>
</feature>
<protein>
    <submittedName>
        <fullName evidence="5">Fic family protein</fullName>
    </submittedName>
</protein>
<keyword evidence="6" id="KW-1185">Reference proteome</keyword>
<dbReference type="PANTHER" id="PTHR13504">
    <property type="entry name" value="FIDO DOMAIN-CONTAINING PROTEIN DDB_G0283145"/>
    <property type="match status" value="1"/>
</dbReference>
<evidence type="ECO:0000256" key="3">
    <source>
        <dbReference type="PIRSR" id="PIRSR640198-2"/>
    </source>
</evidence>
<dbReference type="GO" id="GO:0005524">
    <property type="term" value="F:ATP binding"/>
    <property type="evidence" value="ECO:0007669"/>
    <property type="project" value="UniProtKB-KW"/>
</dbReference>